<sequence>MSNLEIQITHSQAVCIFYGDPLTTENQMLNEAKIVAIQDVELRYIDTPSEPYLLASKRINFFPFKYKRYRHAGLRPQSELFEETIEEVDNDTKDNVVHSESQLIEFINNVFLINDPQNKEVYERLCMSSDQIFSITKQHTSLFQDKKIGAFTQFSKKCGAEYLKAQTSRKRIENSRIERKIIYLMKEKDRVFLAHNLANYQKRYEGYIDNLKIDGFEIIGYARKSPGELLNDGRKANLQNMINCLKERSLVELIYVSPQCLAGSPIASRDMPNAVKEPETMELNYCAGSTQTLLSKLSANIKKVCLVIVDYAGLSTNPDDIRTLVSNYSCLECIVVDRFRETGKYEVYSRSKILNNDSYLKPFACRKALPHRSK</sequence>
<proteinExistence type="predicted"/>
<dbReference type="OrthoDB" id="2264380at2759"/>
<reference evidence="1 2" key="1">
    <citation type="journal article" date="2018" name="G3 (Bethesda)">
        <title>Phylogenetic and Phylogenomic Definition of Rhizopus Species.</title>
        <authorList>
            <person name="Gryganskyi A.P."/>
            <person name="Golan J."/>
            <person name="Dolatabadi S."/>
            <person name="Mondo S."/>
            <person name="Robb S."/>
            <person name="Idnurm A."/>
            <person name="Muszewska A."/>
            <person name="Steczkiewicz K."/>
            <person name="Masonjones S."/>
            <person name="Liao H.L."/>
            <person name="Gajdeczka M.T."/>
            <person name="Anike F."/>
            <person name="Vuek A."/>
            <person name="Anishchenko I.M."/>
            <person name="Voigt K."/>
            <person name="de Hoog G.S."/>
            <person name="Smith M.E."/>
            <person name="Heitman J."/>
            <person name="Vilgalys R."/>
            <person name="Stajich J.E."/>
        </authorList>
    </citation>
    <scope>NUCLEOTIDE SEQUENCE [LARGE SCALE GENOMIC DNA]</scope>
    <source>
        <strain evidence="1 2">LSU 92-RS-03</strain>
    </source>
</reference>
<evidence type="ECO:0000313" key="1">
    <source>
        <dbReference type="EMBL" id="RCH94118.1"/>
    </source>
</evidence>
<protein>
    <submittedName>
        <fullName evidence="1">Uncharacterized protein</fullName>
    </submittedName>
</protein>
<dbReference type="Proteomes" id="UP000253551">
    <property type="component" value="Unassembled WGS sequence"/>
</dbReference>
<gene>
    <name evidence="1" type="ORF">CU098_000559</name>
</gene>
<name>A0A367JW46_RHIST</name>
<comment type="caution">
    <text evidence="1">The sequence shown here is derived from an EMBL/GenBank/DDBJ whole genome shotgun (WGS) entry which is preliminary data.</text>
</comment>
<evidence type="ECO:0000313" key="2">
    <source>
        <dbReference type="Proteomes" id="UP000253551"/>
    </source>
</evidence>
<dbReference type="AlphaFoldDB" id="A0A367JW46"/>
<dbReference type="EMBL" id="PJQM01002600">
    <property type="protein sequence ID" value="RCH94118.1"/>
    <property type="molecule type" value="Genomic_DNA"/>
</dbReference>
<accession>A0A367JW46</accession>
<organism evidence="1 2">
    <name type="scientific">Rhizopus stolonifer</name>
    <name type="common">Rhizopus nigricans</name>
    <dbReference type="NCBI Taxonomy" id="4846"/>
    <lineage>
        <taxon>Eukaryota</taxon>
        <taxon>Fungi</taxon>
        <taxon>Fungi incertae sedis</taxon>
        <taxon>Mucoromycota</taxon>
        <taxon>Mucoromycotina</taxon>
        <taxon>Mucoromycetes</taxon>
        <taxon>Mucorales</taxon>
        <taxon>Mucorineae</taxon>
        <taxon>Rhizopodaceae</taxon>
        <taxon>Rhizopus</taxon>
    </lineage>
</organism>
<keyword evidence="2" id="KW-1185">Reference proteome</keyword>